<dbReference type="CDD" id="cd07814">
    <property type="entry name" value="SRPBCC_CalC_Aha1-like"/>
    <property type="match status" value="1"/>
</dbReference>
<proteinExistence type="inferred from homology"/>
<name>A0A9X2JGL1_9BACT</name>
<evidence type="ECO:0000259" key="2">
    <source>
        <dbReference type="Pfam" id="PF08327"/>
    </source>
</evidence>
<organism evidence="3 4">
    <name type="scientific">Aeoliella straminimaris</name>
    <dbReference type="NCBI Taxonomy" id="2954799"/>
    <lineage>
        <taxon>Bacteria</taxon>
        <taxon>Pseudomonadati</taxon>
        <taxon>Planctomycetota</taxon>
        <taxon>Planctomycetia</taxon>
        <taxon>Pirellulales</taxon>
        <taxon>Lacipirellulaceae</taxon>
        <taxon>Aeoliella</taxon>
    </lineage>
</organism>
<dbReference type="EMBL" id="JAMXLR010000051">
    <property type="protein sequence ID" value="MCO6045145.1"/>
    <property type="molecule type" value="Genomic_DNA"/>
</dbReference>
<dbReference type="InterPro" id="IPR023393">
    <property type="entry name" value="START-like_dom_sf"/>
</dbReference>
<dbReference type="RefSeq" id="WP_252853255.1">
    <property type="nucleotide sequence ID" value="NZ_JAMXLR010000051.1"/>
</dbReference>
<reference evidence="3" key="1">
    <citation type="submission" date="2022-06" db="EMBL/GenBank/DDBJ databases">
        <title>Aeoliella straminimaris, a novel planctomycete from sediments.</title>
        <authorList>
            <person name="Vitorino I.R."/>
            <person name="Lage O.M."/>
        </authorList>
    </citation>
    <scope>NUCLEOTIDE SEQUENCE</scope>
    <source>
        <strain evidence="3">ICT_H6.2</strain>
    </source>
</reference>
<evidence type="ECO:0000313" key="4">
    <source>
        <dbReference type="Proteomes" id="UP001155241"/>
    </source>
</evidence>
<comment type="caution">
    <text evidence="3">The sequence shown here is derived from an EMBL/GenBank/DDBJ whole genome shotgun (WGS) entry which is preliminary data.</text>
</comment>
<dbReference type="AlphaFoldDB" id="A0A9X2JGL1"/>
<evidence type="ECO:0000313" key="3">
    <source>
        <dbReference type="EMBL" id="MCO6045145.1"/>
    </source>
</evidence>
<protein>
    <submittedName>
        <fullName evidence="3">SRPBCC domain-containing protein</fullName>
    </submittedName>
</protein>
<dbReference type="Gene3D" id="3.30.530.20">
    <property type="match status" value="1"/>
</dbReference>
<accession>A0A9X2JGL1</accession>
<evidence type="ECO:0000256" key="1">
    <source>
        <dbReference type="ARBA" id="ARBA00006817"/>
    </source>
</evidence>
<dbReference type="Pfam" id="PF08327">
    <property type="entry name" value="AHSA1"/>
    <property type="match status" value="1"/>
</dbReference>
<dbReference type="Proteomes" id="UP001155241">
    <property type="component" value="Unassembled WGS sequence"/>
</dbReference>
<feature type="domain" description="Activator of Hsp90 ATPase homologue 1/2-like C-terminal" evidence="2">
    <location>
        <begin position="11"/>
        <end position="135"/>
    </location>
</feature>
<dbReference type="SUPFAM" id="SSF55961">
    <property type="entry name" value="Bet v1-like"/>
    <property type="match status" value="1"/>
</dbReference>
<keyword evidence="4" id="KW-1185">Reference proteome</keyword>
<sequence>MADIVQRIGIKAPPSKVYEALATLDGLAGWWTQEVAGDSEPGGVIVFTFRTGEGELKGEMGMQVESLTPNTKVAWRCVEGPDDWLKTEISFTLSEQDGQTIVLFAHRGWSELSEHMAHCTMKWATFLLSLRELVETGTGKPAPRDVKVDNWY</sequence>
<dbReference type="InterPro" id="IPR013538">
    <property type="entry name" value="ASHA1/2-like_C"/>
</dbReference>
<gene>
    <name evidence="3" type="ORF">NG895_14635</name>
</gene>
<comment type="similarity">
    <text evidence="1">Belongs to the AHA1 family.</text>
</comment>